<evidence type="ECO:0000313" key="3">
    <source>
        <dbReference type="Proteomes" id="UP000610293"/>
    </source>
</evidence>
<dbReference type="AlphaFoldDB" id="A0AAE2U5W1"/>
<reference evidence="2" key="1">
    <citation type="journal article" date="2020" name="FEMS Microbiol. Ecol.">
        <title>Temporal dynamics of bacterial communities during seed development and maturation.</title>
        <authorList>
            <person name="Chesneau G."/>
            <person name="Torres-Cortes G."/>
            <person name="Briand M."/>
            <person name="Darrasse A."/>
            <person name="Preveaux A."/>
            <person name="Marais C."/>
            <person name="Jacques M.A."/>
            <person name="Shade A."/>
            <person name="Barret M."/>
        </authorList>
    </citation>
    <scope>NUCLEOTIDE SEQUENCE</scope>
    <source>
        <strain evidence="2">CFBP13533</strain>
    </source>
</reference>
<proteinExistence type="predicted"/>
<name>A0AAE2U5W1_PSEFL</name>
<dbReference type="Pfam" id="PF07321">
    <property type="entry name" value="YscO"/>
    <property type="match status" value="1"/>
</dbReference>
<dbReference type="InterPro" id="IPR009929">
    <property type="entry name" value="T3SS_YscO"/>
</dbReference>
<accession>A0AAE2U5W1</accession>
<dbReference type="RefSeq" id="WP_181282204.1">
    <property type="nucleotide sequence ID" value="NZ_JACYMP010000002.1"/>
</dbReference>
<keyword evidence="1" id="KW-0175">Coiled coil</keyword>
<dbReference type="EMBL" id="JACYNJ010000016">
    <property type="protein sequence ID" value="MBD8272420.1"/>
    <property type="molecule type" value="Genomic_DNA"/>
</dbReference>
<sequence>MSLSEPLKVEIETLRRLRRHRADRVERELSAAKRHQRALLAQIEQAQQVLEQTRVEEARRTEQLLKQHQGTVMTFKDLKAWGAQERSLSASTQREVVQLQSLHGQREQQEIQVSLVQKRVTECLREVEKLHELAKLLSEEAI</sequence>
<protein>
    <submittedName>
        <fullName evidence="2">YscO family type III secretion system apparatus protein</fullName>
    </submittedName>
</protein>
<feature type="coiled-coil region" evidence="1">
    <location>
        <begin position="22"/>
        <end position="56"/>
    </location>
</feature>
<evidence type="ECO:0000313" key="2">
    <source>
        <dbReference type="EMBL" id="MBD8272420.1"/>
    </source>
</evidence>
<dbReference type="Proteomes" id="UP000610293">
    <property type="component" value="Unassembled WGS sequence"/>
</dbReference>
<organism evidence="2 3">
    <name type="scientific">Pseudomonas fluorescens</name>
    <dbReference type="NCBI Taxonomy" id="294"/>
    <lineage>
        <taxon>Bacteria</taxon>
        <taxon>Pseudomonadati</taxon>
        <taxon>Pseudomonadota</taxon>
        <taxon>Gammaproteobacteria</taxon>
        <taxon>Pseudomonadales</taxon>
        <taxon>Pseudomonadaceae</taxon>
        <taxon>Pseudomonas</taxon>
    </lineage>
</organism>
<comment type="caution">
    <text evidence="2">The sequence shown here is derived from an EMBL/GenBank/DDBJ whole genome shotgun (WGS) entry which is preliminary data.</text>
</comment>
<gene>
    <name evidence="2" type="ORF">IFU03_21920</name>
</gene>
<evidence type="ECO:0000256" key="1">
    <source>
        <dbReference type="SAM" id="Coils"/>
    </source>
</evidence>